<keyword evidence="2" id="KW-1185">Reference proteome</keyword>
<dbReference type="OrthoDB" id="5979489at2759"/>
<name>A0A9Q1CR46_HOLLE</name>
<dbReference type="EMBL" id="JAIZAY010000001">
    <property type="protein sequence ID" value="KAJ8049074.1"/>
    <property type="molecule type" value="Genomic_DNA"/>
</dbReference>
<organism evidence="1 2">
    <name type="scientific">Holothuria leucospilota</name>
    <name type="common">Black long sea cucumber</name>
    <name type="synonym">Mertensiothuria leucospilota</name>
    <dbReference type="NCBI Taxonomy" id="206669"/>
    <lineage>
        <taxon>Eukaryota</taxon>
        <taxon>Metazoa</taxon>
        <taxon>Echinodermata</taxon>
        <taxon>Eleutherozoa</taxon>
        <taxon>Echinozoa</taxon>
        <taxon>Holothuroidea</taxon>
        <taxon>Aspidochirotacea</taxon>
        <taxon>Aspidochirotida</taxon>
        <taxon>Holothuriidae</taxon>
        <taxon>Holothuria</taxon>
    </lineage>
</organism>
<accession>A0A9Q1CR46</accession>
<protein>
    <submittedName>
        <fullName evidence="1">Uncharacterized protein</fullName>
    </submittedName>
</protein>
<gene>
    <name evidence="1" type="ORF">HOLleu_01643</name>
</gene>
<evidence type="ECO:0000313" key="1">
    <source>
        <dbReference type="EMBL" id="KAJ8049074.1"/>
    </source>
</evidence>
<dbReference type="Proteomes" id="UP001152320">
    <property type="component" value="Chromosome 1"/>
</dbReference>
<evidence type="ECO:0000313" key="2">
    <source>
        <dbReference type="Proteomes" id="UP001152320"/>
    </source>
</evidence>
<dbReference type="AlphaFoldDB" id="A0A9Q1CR46"/>
<reference evidence="1" key="1">
    <citation type="submission" date="2021-10" db="EMBL/GenBank/DDBJ databases">
        <title>Tropical sea cucumber genome reveals ecological adaptation and Cuvierian tubules defense mechanism.</title>
        <authorList>
            <person name="Chen T."/>
        </authorList>
    </citation>
    <scope>NUCLEOTIDE SEQUENCE</scope>
    <source>
        <strain evidence="1">Nanhai2018</strain>
        <tissue evidence="1">Muscle</tissue>
    </source>
</reference>
<comment type="caution">
    <text evidence="1">The sequence shown here is derived from an EMBL/GenBank/DDBJ whole genome shotgun (WGS) entry which is preliminary data.</text>
</comment>
<proteinExistence type="predicted"/>
<sequence length="107" mass="12108">MLLTLSGAPSPTVNMGLKRRSRFTNGSKEVELIGRQHSDIFCQEKYLLSGVDLRLKLTPSKDSFVLMSSGQDPEYRVMLQQVLLFVRKIKIAPSVLINHAKALEKRH</sequence>